<keyword evidence="1" id="KW-0732">Signal</keyword>
<evidence type="ECO:0000313" key="3">
    <source>
        <dbReference type="EMBL" id="GLI56244.1"/>
    </source>
</evidence>
<evidence type="ECO:0000259" key="2">
    <source>
        <dbReference type="SMART" id="SM00062"/>
    </source>
</evidence>
<keyword evidence="4" id="KW-1185">Reference proteome</keyword>
<feature type="domain" description="Solute-binding protein family 3/N-terminal" evidence="2">
    <location>
        <begin position="29"/>
        <end position="246"/>
    </location>
</feature>
<dbReference type="EMBL" id="BSDY01000007">
    <property type="protein sequence ID" value="GLI56244.1"/>
    <property type="molecule type" value="Genomic_DNA"/>
</dbReference>
<proteinExistence type="predicted"/>
<dbReference type="PROSITE" id="PS51257">
    <property type="entry name" value="PROKAR_LIPOPROTEIN"/>
    <property type="match status" value="1"/>
</dbReference>
<dbReference type="Proteomes" id="UP001144471">
    <property type="component" value="Unassembled WGS sequence"/>
</dbReference>
<dbReference type="AlphaFoldDB" id="A0A9W6GJD1"/>
<dbReference type="CDD" id="cd13624">
    <property type="entry name" value="PBP2_Arg_Lys_His"/>
    <property type="match status" value="1"/>
</dbReference>
<protein>
    <submittedName>
        <fullName evidence="3">Basic amino acid ABC transporter substrate-binding protein</fullName>
    </submittedName>
</protein>
<gene>
    <name evidence="3" type="ORF">PM10SUCC1_17580</name>
</gene>
<name>A0A9W6GJD1_9FUSO</name>
<dbReference type="SMART" id="SM00062">
    <property type="entry name" value="PBPb"/>
    <property type="match status" value="1"/>
</dbReference>
<evidence type="ECO:0000256" key="1">
    <source>
        <dbReference type="ARBA" id="ARBA00022729"/>
    </source>
</evidence>
<dbReference type="PANTHER" id="PTHR35936:SF17">
    <property type="entry name" value="ARGININE-BINDING EXTRACELLULAR PROTEIN ARTP"/>
    <property type="match status" value="1"/>
</dbReference>
<organism evidence="3 4">
    <name type="scientific">Propionigenium maris DSM 9537</name>
    <dbReference type="NCBI Taxonomy" id="1123000"/>
    <lineage>
        <taxon>Bacteria</taxon>
        <taxon>Fusobacteriati</taxon>
        <taxon>Fusobacteriota</taxon>
        <taxon>Fusobacteriia</taxon>
        <taxon>Fusobacteriales</taxon>
        <taxon>Fusobacteriaceae</taxon>
        <taxon>Propionigenium</taxon>
    </lineage>
</organism>
<evidence type="ECO:0000313" key="4">
    <source>
        <dbReference type="Proteomes" id="UP001144471"/>
    </source>
</evidence>
<dbReference type="InterPro" id="IPR001638">
    <property type="entry name" value="Solute-binding_3/MltF_N"/>
</dbReference>
<dbReference type="PANTHER" id="PTHR35936">
    <property type="entry name" value="MEMBRANE-BOUND LYTIC MUREIN TRANSGLYCOSYLASE F"/>
    <property type="match status" value="1"/>
</dbReference>
<dbReference type="Gene3D" id="3.40.190.10">
    <property type="entry name" value="Periplasmic binding protein-like II"/>
    <property type="match status" value="2"/>
</dbReference>
<reference evidence="3" key="1">
    <citation type="submission" date="2022-12" db="EMBL/GenBank/DDBJ databases">
        <title>Reference genome sequencing for broad-spectrum identification of bacterial and archaeal isolates by mass spectrometry.</title>
        <authorList>
            <person name="Sekiguchi Y."/>
            <person name="Tourlousse D.M."/>
        </authorList>
    </citation>
    <scope>NUCLEOTIDE SEQUENCE</scope>
    <source>
        <strain evidence="3">10succ1</strain>
    </source>
</reference>
<dbReference type="Pfam" id="PF00497">
    <property type="entry name" value="SBP_bac_3"/>
    <property type="match status" value="1"/>
</dbReference>
<dbReference type="SUPFAM" id="SSF53850">
    <property type="entry name" value="Periplasmic binding protein-like II"/>
    <property type="match status" value="1"/>
</dbReference>
<accession>A0A9W6GJD1</accession>
<comment type="caution">
    <text evidence="3">The sequence shown here is derived from an EMBL/GenBank/DDBJ whole genome shotgun (WGS) entry which is preliminary data.</text>
</comment>
<sequence length="247" mass="27120">MKKILGILMIMLLAACGTKEETKKEEQKTYVVGMSADFAPFEYREGGEIVGFDVDLAKEIEKQAGIKLEIQDIAFAGLLPALQTGKIDAIISGMSVTEERKKAVNFSKAYFNVSQVIIVKKDDTSITSGEDLPGKNVGVPLGTTSDTLAEGIEGINLTKYNKAYEAILALNTSKIDAIILDYQQAVNFVGQNPELKILPKELAKEEYAIAISKENTELLEKINGALDNIIGSEFYQELLEKYIVENE</sequence>
<dbReference type="RefSeq" id="WP_281835259.1">
    <property type="nucleotide sequence ID" value="NZ_BSDY01000007.1"/>
</dbReference>